<protein>
    <submittedName>
        <fullName evidence="2">Uncharacterized protein</fullName>
    </submittedName>
</protein>
<dbReference type="InterPro" id="IPR005496">
    <property type="entry name" value="Integral_membrane_TerC"/>
</dbReference>
<feature type="transmembrane region" description="Helical" evidence="1">
    <location>
        <begin position="156"/>
        <end position="176"/>
    </location>
</feature>
<dbReference type="OrthoDB" id="2877605at2"/>
<dbReference type="RefSeq" id="WP_057988853.1">
    <property type="nucleotide sequence ID" value="NZ_JAGGKH010000002.1"/>
</dbReference>
<feature type="transmembrane region" description="Helical" evidence="1">
    <location>
        <begin position="57"/>
        <end position="78"/>
    </location>
</feature>
<gene>
    <name evidence="2" type="ORF">ABB05_08990</name>
</gene>
<sequence length="226" mass="25122">MNEIIKVFFITFISDLDNFIILGAIIRKHPQVNIVLPAAVVLTCARSLYIVVMDTLLTMPVIHVIMGMILLFIALKLVTKSFTNETFSPPFNRSISIRVKVLLLLAATDFLICLDSVVIISELSENMSMAIIGIFLSLLVSLCFLPFIIKIASKFAWINIIAGAFIAQTAVIGMIGDPWLKGWILSLNSFFPNVNLIHISANIVIILVILVGCYSYINSIRQNHLK</sequence>
<reference evidence="2 3" key="1">
    <citation type="submission" date="2015-05" db="EMBL/GenBank/DDBJ databases">
        <title>Comparison of genome.</title>
        <authorList>
            <person name="Zheng Z."/>
            <person name="Sun M."/>
        </authorList>
    </citation>
    <scope>NUCLEOTIDE SEQUENCE [LARGE SCALE GENOMIC DNA]</scope>
    <source>
        <strain evidence="2 3">G25-74</strain>
    </source>
</reference>
<dbReference type="Proteomes" id="UP000077881">
    <property type="component" value="Unassembled WGS sequence"/>
</dbReference>
<dbReference type="PATRIC" id="fig|217031.6.peg.1901"/>
<feature type="transmembrane region" description="Helical" evidence="1">
    <location>
        <begin position="127"/>
        <end position="149"/>
    </location>
</feature>
<feature type="transmembrane region" description="Helical" evidence="1">
    <location>
        <begin position="6"/>
        <end position="25"/>
    </location>
</feature>
<keyword evidence="3" id="KW-1185">Reference proteome</keyword>
<keyword evidence="1" id="KW-0472">Membrane</keyword>
<dbReference type="Pfam" id="PF03741">
    <property type="entry name" value="TerC"/>
    <property type="match status" value="1"/>
</dbReference>
<feature type="transmembrane region" description="Helical" evidence="1">
    <location>
        <begin position="32"/>
        <end position="51"/>
    </location>
</feature>
<evidence type="ECO:0000313" key="2">
    <source>
        <dbReference type="EMBL" id="OAK72166.1"/>
    </source>
</evidence>
<feature type="transmembrane region" description="Helical" evidence="1">
    <location>
        <begin position="99"/>
        <end position="121"/>
    </location>
</feature>
<keyword evidence="1" id="KW-1133">Transmembrane helix</keyword>
<dbReference type="EMBL" id="LDJR01000041">
    <property type="protein sequence ID" value="OAK72166.1"/>
    <property type="molecule type" value="Genomic_DNA"/>
</dbReference>
<accession>A0A177ZW68</accession>
<proteinExistence type="predicted"/>
<organism evidence="2 3">
    <name type="scientific">Lederbergia galactosidilytica</name>
    <dbReference type="NCBI Taxonomy" id="217031"/>
    <lineage>
        <taxon>Bacteria</taxon>
        <taxon>Bacillati</taxon>
        <taxon>Bacillota</taxon>
        <taxon>Bacilli</taxon>
        <taxon>Bacillales</taxon>
        <taxon>Bacillaceae</taxon>
        <taxon>Lederbergia</taxon>
    </lineage>
</organism>
<dbReference type="AlphaFoldDB" id="A0A177ZW68"/>
<evidence type="ECO:0000256" key="1">
    <source>
        <dbReference type="SAM" id="Phobius"/>
    </source>
</evidence>
<dbReference type="STRING" id="217031.ABB05_08990"/>
<evidence type="ECO:0000313" key="3">
    <source>
        <dbReference type="Proteomes" id="UP000077881"/>
    </source>
</evidence>
<dbReference type="GO" id="GO:0016020">
    <property type="term" value="C:membrane"/>
    <property type="evidence" value="ECO:0007669"/>
    <property type="project" value="InterPro"/>
</dbReference>
<name>A0A177ZW68_9BACI</name>
<comment type="caution">
    <text evidence="2">The sequence shown here is derived from an EMBL/GenBank/DDBJ whole genome shotgun (WGS) entry which is preliminary data.</text>
</comment>
<feature type="transmembrane region" description="Helical" evidence="1">
    <location>
        <begin position="196"/>
        <end position="217"/>
    </location>
</feature>
<keyword evidence="1" id="KW-0812">Transmembrane</keyword>